<reference evidence="1 2" key="1">
    <citation type="submission" date="2016-07" db="EMBL/GenBank/DDBJ databases">
        <title>Pervasive Adenine N6-methylation of Active Genes in Fungi.</title>
        <authorList>
            <consortium name="DOE Joint Genome Institute"/>
            <person name="Mondo S.J."/>
            <person name="Dannebaum R.O."/>
            <person name="Kuo R.C."/>
            <person name="Labutti K."/>
            <person name="Haridas S."/>
            <person name="Kuo A."/>
            <person name="Salamov A."/>
            <person name="Ahrendt S.R."/>
            <person name="Lipzen A."/>
            <person name="Sullivan W."/>
            <person name="Andreopoulos W.B."/>
            <person name="Clum A."/>
            <person name="Lindquist E."/>
            <person name="Daum C."/>
            <person name="Ramamoorthy G.K."/>
            <person name="Gryganskyi A."/>
            <person name="Culley D."/>
            <person name="Magnuson J.K."/>
            <person name="James T.Y."/>
            <person name="O'Malley M.A."/>
            <person name="Stajich J.E."/>
            <person name="Spatafora J.W."/>
            <person name="Visel A."/>
            <person name="Grigoriev I.V."/>
        </authorList>
    </citation>
    <scope>NUCLEOTIDE SEQUENCE [LARGE SCALE GENOMIC DNA]</scope>
    <source>
        <strain evidence="1 2">CBS 931.73</strain>
    </source>
</reference>
<comment type="caution">
    <text evidence="1">The sequence shown here is derived from an EMBL/GenBank/DDBJ whole genome shotgun (WGS) entry which is preliminary data.</text>
</comment>
<dbReference type="InParanoid" id="A0A1Y1YI01"/>
<accession>A0A1Y1YI01</accession>
<proteinExistence type="predicted"/>
<sequence>MAQSNYENKATLDSIYFDWKKIPITIRPGESSFQQLLDDLLNENRIIEGSKPTGQLEAQTLARSSPPGIDKLADRSANMAFQNAITRLMLVGLDPVQDFKEFGLNVDSAYNATFLAANLFCVLPLMADCLHLTFATTEQFPEYGYEVLCVEQHLNVALGIKDTIDDLASLVHAILKSLPPGSASTNELIEPLKYLKSIAAKNTFIRYLCKVTIKRLKKKPLLLSEKAMIGLKSSITYAVENLFREKWLLVPYPRNRTLDLLHCRKTLKNNVIVRPPVLTVDKALIDPSELNKAILSKKLKLYTKGHLLFKEDTGEYGMRLPSLVDVKKAIFRERLGTLHSYDLLVLRVATIEFHNREVNKAPFSNIPYEYLAICRKIYDDSWIDSLIALKLKRLLSGQYSMMGELDMKLAHKPICFHGPHHWYLKTK</sequence>
<name>A0A1Y1YI01_9FUNG</name>
<organism evidence="1 2">
    <name type="scientific">Basidiobolus meristosporus CBS 931.73</name>
    <dbReference type="NCBI Taxonomy" id="1314790"/>
    <lineage>
        <taxon>Eukaryota</taxon>
        <taxon>Fungi</taxon>
        <taxon>Fungi incertae sedis</taxon>
        <taxon>Zoopagomycota</taxon>
        <taxon>Entomophthoromycotina</taxon>
        <taxon>Basidiobolomycetes</taxon>
        <taxon>Basidiobolales</taxon>
        <taxon>Basidiobolaceae</taxon>
        <taxon>Basidiobolus</taxon>
    </lineage>
</organism>
<gene>
    <name evidence="1" type="ORF">K493DRAFT_300311</name>
</gene>
<dbReference type="AlphaFoldDB" id="A0A1Y1YI01"/>
<dbReference type="EMBL" id="MCFE01000128">
    <property type="protein sequence ID" value="ORX97642.1"/>
    <property type="molecule type" value="Genomic_DNA"/>
</dbReference>
<keyword evidence="2" id="KW-1185">Reference proteome</keyword>
<evidence type="ECO:0000313" key="1">
    <source>
        <dbReference type="EMBL" id="ORX97642.1"/>
    </source>
</evidence>
<evidence type="ECO:0000313" key="2">
    <source>
        <dbReference type="Proteomes" id="UP000193498"/>
    </source>
</evidence>
<dbReference type="Proteomes" id="UP000193498">
    <property type="component" value="Unassembled WGS sequence"/>
</dbReference>
<protein>
    <submittedName>
        <fullName evidence="1">Uncharacterized protein</fullName>
    </submittedName>
</protein>